<keyword evidence="4" id="KW-1185">Reference proteome</keyword>
<protein>
    <recommendedName>
        <fullName evidence="5">Glycosyltransferase</fullName>
    </recommendedName>
</protein>
<dbReference type="Proteomes" id="UP000326678">
    <property type="component" value="Chromosome Gxm1"/>
</dbReference>
<dbReference type="PANTHER" id="PTHR12526:SF630">
    <property type="entry name" value="GLYCOSYLTRANSFERASE"/>
    <property type="match status" value="1"/>
</dbReference>
<dbReference type="Pfam" id="PF00534">
    <property type="entry name" value="Glycos_transf_1"/>
    <property type="match status" value="1"/>
</dbReference>
<reference evidence="3 4" key="1">
    <citation type="submission" date="2019-10" db="EMBL/GenBank/DDBJ databases">
        <title>Genomic and transcriptomic insights into the perfect genentic adaptation of a filamentous nitrogen-fixing cyanobacterium to rice fields.</title>
        <authorList>
            <person name="Chen Z."/>
        </authorList>
    </citation>
    <scope>NUCLEOTIDE SEQUENCE [LARGE SCALE GENOMIC DNA]</scope>
    <source>
        <strain evidence="3">CCNUC1</strain>
    </source>
</reference>
<dbReference type="Pfam" id="PF13439">
    <property type="entry name" value="Glyco_transf_4"/>
    <property type="match status" value="1"/>
</dbReference>
<feature type="domain" description="Glycosyltransferase subfamily 4-like N-terminal" evidence="2">
    <location>
        <begin position="15"/>
        <end position="175"/>
    </location>
</feature>
<evidence type="ECO:0000259" key="2">
    <source>
        <dbReference type="Pfam" id="PF13439"/>
    </source>
</evidence>
<evidence type="ECO:0000259" key="1">
    <source>
        <dbReference type="Pfam" id="PF00534"/>
    </source>
</evidence>
<dbReference type="GO" id="GO:0016757">
    <property type="term" value="F:glycosyltransferase activity"/>
    <property type="evidence" value="ECO:0007669"/>
    <property type="project" value="InterPro"/>
</dbReference>
<feature type="domain" description="Glycosyl transferase family 1" evidence="1">
    <location>
        <begin position="188"/>
        <end position="358"/>
    </location>
</feature>
<gene>
    <name evidence="3" type="ORF">GXM_00625</name>
</gene>
<dbReference type="PANTHER" id="PTHR12526">
    <property type="entry name" value="GLYCOSYLTRANSFERASE"/>
    <property type="match status" value="1"/>
</dbReference>
<dbReference type="Gene3D" id="3.40.50.2000">
    <property type="entry name" value="Glycogen Phosphorylase B"/>
    <property type="match status" value="2"/>
</dbReference>
<dbReference type="Gene3D" id="3.40.50.150">
    <property type="entry name" value="Vaccinia Virus protein VP39"/>
    <property type="match status" value="1"/>
</dbReference>
<evidence type="ECO:0000313" key="3">
    <source>
        <dbReference type="EMBL" id="QFS43152.1"/>
    </source>
</evidence>
<dbReference type="SUPFAM" id="SSF53335">
    <property type="entry name" value="S-adenosyl-L-methionine-dependent methyltransferases"/>
    <property type="match status" value="1"/>
</dbReference>
<dbReference type="InterPro" id="IPR001296">
    <property type="entry name" value="Glyco_trans_1"/>
</dbReference>
<dbReference type="EMBL" id="CP045226">
    <property type="protein sequence ID" value="QFS43152.1"/>
    <property type="molecule type" value="Genomic_DNA"/>
</dbReference>
<proteinExistence type="predicted"/>
<dbReference type="InterPro" id="IPR029063">
    <property type="entry name" value="SAM-dependent_MTases_sf"/>
</dbReference>
<dbReference type="InterPro" id="IPR028098">
    <property type="entry name" value="Glyco_trans_4-like_N"/>
</dbReference>
<sequence length="804" mass="91218">MNKHILLYSDDAGLGGVAQYNHTLLCGLAALDYRLTHVQSNTDNPLLNAQKELGIEHLFLDFDTTKEPERTITDGSHAQEIFETAKPDLIIFSDTWALANSGVKVVAIQMGIPYIIVVGFVAPYPGGLPSEFLYQMLRIYQQAKAVVAVSYENLNLLHELFGLPKNKGQVIYYGRPTKYFAPPQQSVRNKLRKELGIPSNAVLCFTSARLEPVKGYQYQLAAIEQLKNTEIWDLLYFVWAGGGKFENELREAVNQLEVTDKVKIIGQRWDIPDWLDASDIFILPSLSEGMPLAIMEAMAKGLPVIATAVSGIPEELYDTGKLLPDPKINPEATVNELVTTIKAWSTNSELRKSIGQACKTRAENAFRDERMIAETNEVIERNLISKWDYVSPNFEIICPDTCFPDMIVGNTDNCFWPYLRREVPHNWYVDWREPTTGFLSRDEAHIIYNTALKFEGKKALEIGCWLGWSACHLALAGVELDVIDPLLDRQDFYQSVSSSLKTAGVLSAVNLIAGYSPQKVEELAEKLQRKWSLIFIDGNHDAPAPLYDAMECEKFVEDDALILFHDLSSPDVAHGLHYLKQRGWNVMVYQTMQIMGVAWRGNVEPVMHEPDPQIEWYLPNYLQNYNVSGLLVNSVDYIGQSEQDNIIQSDVIEEADKNVEFSLREFNLIAFPDWQQPTELLYEELTNIIKMIINCHSRDKISLLIDNSNISDEDANFIISDVIWTLLQTEDLENIEEPEISLIGNLSEREWKSLLPNLQARISLQEENKKAICQAGVENLSYLYLQDLENWLINKANKLALNEL</sequence>
<accession>A0A5P8VRV6</accession>
<dbReference type="RefSeq" id="WP_152588137.1">
    <property type="nucleotide sequence ID" value="NZ_CP045226.1"/>
</dbReference>
<dbReference type="CDD" id="cd03801">
    <property type="entry name" value="GT4_PimA-like"/>
    <property type="match status" value="1"/>
</dbReference>
<dbReference type="Pfam" id="PF13578">
    <property type="entry name" value="Methyltransf_24"/>
    <property type="match status" value="1"/>
</dbReference>
<evidence type="ECO:0008006" key="5">
    <source>
        <dbReference type="Google" id="ProtNLM"/>
    </source>
</evidence>
<name>A0A5P8VRV6_9NOSO</name>
<evidence type="ECO:0000313" key="4">
    <source>
        <dbReference type="Proteomes" id="UP000326678"/>
    </source>
</evidence>
<dbReference type="AlphaFoldDB" id="A0A5P8VRV6"/>
<organism evidence="3 4">
    <name type="scientific">Nostoc sphaeroides CCNUC1</name>
    <dbReference type="NCBI Taxonomy" id="2653204"/>
    <lineage>
        <taxon>Bacteria</taxon>
        <taxon>Bacillati</taxon>
        <taxon>Cyanobacteriota</taxon>
        <taxon>Cyanophyceae</taxon>
        <taxon>Nostocales</taxon>
        <taxon>Nostocaceae</taxon>
        <taxon>Nostoc</taxon>
    </lineage>
</organism>
<dbReference type="KEGG" id="nsh:GXM_00625"/>
<dbReference type="SUPFAM" id="SSF53756">
    <property type="entry name" value="UDP-Glycosyltransferase/glycogen phosphorylase"/>
    <property type="match status" value="1"/>
</dbReference>